<evidence type="ECO:0000259" key="9">
    <source>
        <dbReference type="Pfam" id="PF00924"/>
    </source>
</evidence>
<feature type="transmembrane region" description="Helical" evidence="8">
    <location>
        <begin position="190"/>
        <end position="212"/>
    </location>
</feature>
<reference evidence="12" key="2">
    <citation type="submission" date="2020-09" db="EMBL/GenBank/DDBJ databases">
        <authorList>
            <person name="Sun Q."/>
            <person name="Zhou Y."/>
        </authorList>
    </citation>
    <scope>NUCLEOTIDE SEQUENCE</scope>
    <source>
        <strain evidence="12">CGMCC 1.12921</strain>
    </source>
</reference>
<evidence type="ECO:0008006" key="14">
    <source>
        <dbReference type="Google" id="ProtNLM"/>
    </source>
</evidence>
<dbReference type="InterPro" id="IPR023408">
    <property type="entry name" value="MscS_beta-dom_sf"/>
</dbReference>
<keyword evidence="6 8" id="KW-0472">Membrane</keyword>
<accession>A0A8J2V207</accession>
<evidence type="ECO:0000313" key="12">
    <source>
        <dbReference type="EMBL" id="GGD06971.1"/>
    </source>
</evidence>
<feature type="transmembrane region" description="Helical" evidence="8">
    <location>
        <begin position="47"/>
        <end position="64"/>
    </location>
</feature>
<organism evidence="12 13">
    <name type="scientific">Aquisalinus flavus</name>
    <dbReference type="NCBI Taxonomy" id="1526572"/>
    <lineage>
        <taxon>Bacteria</taxon>
        <taxon>Pseudomonadati</taxon>
        <taxon>Pseudomonadota</taxon>
        <taxon>Alphaproteobacteria</taxon>
        <taxon>Parvularculales</taxon>
        <taxon>Parvularculaceae</taxon>
        <taxon>Aquisalinus</taxon>
    </lineage>
</organism>
<sequence length="410" mass="45332">MIFQTRPDDGELIQLDEIAEQTSGFFGEIQEKLISAWQIVEANGPEWAIGIGIVALLYLFFRFLRAIIAGVLKSSKHPSNSFRNVLASLVSGTNSLVIIFGVAALIAPFVFSLSDDNLAFLRTTFTVLVILQLALWARVLAKAFLTRAAERSTSDDSTIKNAMSVLTVLVNVVIFLIAGMTILQNMNVDVTALVAGLGVGGIAIALAAQNIFQDLFASLSILFDKPFAKGDFIQYGSDGTRLGTVEKIGLKTTRIKSLSGEELVIGNSQLLAAEVRNYRRMTERRILFQIGVTYQTPHDQLEKIPGYLKGIIENTENVRFDRAHLLSFADSAISFEIVYFVLTREMMDYMNVNQKILLSIHRKFQDEGIDFAYPTRTLWIEGGGDQPASLEGDSSTSDLADRRTGLMKRQ</sequence>
<dbReference type="InterPro" id="IPR049142">
    <property type="entry name" value="MS_channel_1st"/>
</dbReference>
<feature type="region of interest" description="Disordered" evidence="7">
    <location>
        <begin position="384"/>
        <end position="410"/>
    </location>
</feature>
<dbReference type="PANTHER" id="PTHR43634:SF2">
    <property type="entry name" value="LOW CONDUCTANCE MECHANOSENSITIVE CHANNEL YNAI"/>
    <property type="match status" value="1"/>
</dbReference>
<dbReference type="Pfam" id="PF21082">
    <property type="entry name" value="MS_channel_3rd"/>
    <property type="match status" value="1"/>
</dbReference>
<name>A0A8J2V207_9PROT</name>
<feature type="domain" description="Mechanosensitive ion channel MscS C-terminal" evidence="10">
    <location>
        <begin position="287"/>
        <end position="371"/>
    </location>
</feature>
<dbReference type="Gene3D" id="1.10.287.1260">
    <property type="match status" value="1"/>
</dbReference>
<evidence type="ECO:0000256" key="7">
    <source>
        <dbReference type="SAM" id="MobiDB-lite"/>
    </source>
</evidence>
<evidence type="ECO:0000256" key="6">
    <source>
        <dbReference type="ARBA" id="ARBA00023136"/>
    </source>
</evidence>
<keyword evidence="4 8" id="KW-0812">Transmembrane</keyword>
<dbReference type="InterPro" id="IPR010920">
    <property type="entry name" value="LSM_dom_sf"/>
</dbReference>
<dbReference type="InterPro" id="IPR011014">
    <property type="entry name" value="MscS_channel_TM-2"/>
</dbReference>
<dbReference type="SUPFAM" id="SSF82861">
    <property type="entry name" value="Mechanosensitive channel protein MscS (YggB), transmembrane region"/>
    <property type="match status" value="1"/>
</dbReference>
<dbReference type="EMBL" id="BMGH01000001">
    <property type="protein sequence ID" value="GGD06971.1"/>
    <property type="molecule type" value="Genomic_DNA"/>
</dbReference>
<evidence type="ECO:0000313" key="13">
    <source>
        <dbReference type="Proteomes" id="UP000613582"/>
    </source>
</evidence>
<evidence type="ECO:0000259" key="10">
    <source>
        <dbReference type="Pfam" id="PF21082"/>
    </source>
</evidence>
<evidence type="ECO:0000259" key="11">
    <source>
        <dbReference type="Pfam" id="PF21088"/>
    </source>
</evidence>
<dbReference type="Pfam" id="PF21088">
    <property type="entry name" value="MS_channel_1st"/>
    <property type="match status" value="1"/>
</dbReference>
<dbReference type="PANTHER" id="PTHR43634">
    <property type="entry name" value="OW CONDUCTANCE MECHANOSENSITIVE CHANNEL"/>
    <property type="match status" value="1"/>
</dbReference>
<dbReference type="InterPro" id="IPR006685">
    <property type="entry name" value="MscS_channel_2nd"/>
</dbReference>
<evidence type="ECO:0000256" key="5">
    <source>
        <dbReference type="ARBA" id="ARBA00022989"/>
    </source>
</evidence>
<feature type="transmembrane region" description="Helical" evidence="8">
    <location>
        <begin position="85"/>
        <end position="107"/>
    </location>
</feature>
<dbReference type="Proteomes" id="UP000613582">
    <property type="component" value="Unassembled WGS sequence"/>
</dbReference>
<evidence type="ECO:0000256" key="2">
    <source>
        <dbReference type="ARBA" id="ARBA00008017"/>
    </source>
</evidence>
<proteinExistence type="inferred from homology"/>
<evidence type="ECO:0000256" key="4">
    <source>
        <dbReference type="ARBA" id="ARBA00022692"/>
    </source>
</evidence>
<gene>
    <name evidence="12" type="ORF">GCM10011342_14710</name>
</gene>
<keyword evidence="5 8" id="KW-1133">Transmembrane helix</keyword>
<evidence type="ECO:0000256" key="1">
    <source>
        <dbReference type="ARBA" id="ARBA00004651"/>
    </source>
</evidence>
<reference evidence="12" key="1">
    <citation type="journal article" date="2014" name="Int. J. Syst. Evol. Microbiol.">
        <title>Complete genome sequence of Corynebacterium casei LMG S-19264T (=DSM 44701T), isolated from a smear-ripened cheese.</title>
        <authorList>
            <consortium name="US DOE Joint Genome Institute (JGI-PGF)"/>
            <person name="Walter F."/>
            <person name="Albersmeier A."/>
            <person name="Kalinowski J."/>
            <person name="Ruckert C."/>
        </authorList>
    </citation>
    <scope>NUCLEOTIDE SEQUENCE</scope>
    <source>
        <strain evidence="12">CGMCC 1.12921</strain>
    </source>
</reference>
<dbReference type="SUPFAM" id="SSF82689">
    <property type="entry name" value="Mechanosensitive channel protein MscS (YggB), C-terminal domain"/>
    <property type="match status" value="1"/>
</dbReference>
<dbReference type="GO" id="GO:0005886">
    <property type="term" value="C:plasma membrane"/>
    <property type="evidence" value="ECO:0007669"/>
    <property type="project" value="UniProtKB-SubCell"/>
</dbReference>
<comment type="caution">
    <text evidence="12">The sequence shown here is derived from an EMBL/GenBank/DDBJ whole genome shotgun (WGS) entry which is preliminary data.</text>
</comment>
<comment type="subcellular location">
    <subcellularLocation>
        <location evidence="1">Cell membrane</location>
        <topology evidence="1">Multi-pass membrane protein</topology>
    </subcellularLocation>
</comment>
<dbReference type="RefSeq" id="WP_188159041.1">
    <property type="nucleotide sequence ID" value="NZ_BMGH01000001.1"/>
</dbReference>
<feature type="domain" description="Mechanosensitive ion channel transmembrane helices 2/3" evidence="11">
    <location>
        <begin position="169"/>
        <end position="209"/>
    </location>
</feature>
<dbReference type="InterPro" id="IPR011066">
    <property type="entry name" value="MscS_channel_C_sf"/>
</dbReference>
<dbReference type="Gene3D" id="2.30.30.60">
    <property type="match status" value="1"/>
</dbReference>
<comment type="similarity">
    <text evidence="2">Belongs to the MscS (TC 1.A.23) family.</text>
</comment>
<feature type="domain" description="Mechanosensitive ion channel MscS" evidence="9">
    <location>
        <begin position="210"/>
        <end position="280"/>
    </location>
</feature>
<dbReference type="AlphaFoldDB" id="A0A8J2V207"/>
<dbReference type="Gene3D" id="3.30.70.100">
    <property type="match status" value="1"/>
</dbReference>
<keyword evidence="13" id="KW-1185">Reference proteome</keyword>
<evidence type="ECO:0000256" key="8">
    <source>
        <dbReference type="SAM" id="Phobius"/>
    </source>
</evidence>
<feature type="transmembrane region" description="Helical" evidence="8">
    <location>
        <begin position="119"/>
        <end position="141"/>
    </location>
</feature>
<dbReference type="Pfam" id="PF00924">
    <property type="entry name" value="MS_channel_2nd"/>
    <property type="match status" value="1"/>
</dbReference>
<dbReference type="GO" id="GO:0008381">
    <property type="term" value="F:mechanosensitive monoatomic ion channel activity"/>
    <property type="evidence" value="ECO:0007669"/>
    <property type="project" value="UniProtKB-ARBA"/>
</dbReference>
<keyword evidence="3" id="KW-1003">Cell membrane</keyword>
<protein>
    <recommendedName>
        <fullName evidence="14">Mechanosensitive ion channel protein MscS</fullName>
    </recommendedName>
</protein>
<dbReference type="InterPro" id="IPR049278">
    <property type="entry name" value="MS_channel_C"/>
</dbReference>
<feature type="transmembrane region" description="Helical" evidence="8">
    <location>
        <begin position="162"/>
        <end position="184"/>
    </location>
</feature>
<evidence type="ECO:0000256" key="3">
    <source>
        <dbReference type="ARBA" id="ARBA00022475"/>
    </source>
</evidence>
<dbReference type="SUPFAM" id="SSF50182">
    <property type="entry name" value="Sm-like ribonucleoproteins"/>
    <property type="match status" value="1"/>
</dbReference>
<dbReference type="InterPro" id="IPR045042">
    <property type="entry name" value="YnaI-like"/>
</dbReference>